<protein>
    <submittedName>
        <fullName evidence="3">DUF948 domain-containing protein</fullName>
    </submittedName>
</protein>
<dbReference type="Pfam" id="PF06103">
    <property type="entry name" value="DUF948"/>
    <property type="match status" value="1"/>
</dbReference>
<evidence type="ECO:0000313" key="3">
    <source>
        <dbReference type="EMBL" id="RJL33967.1"/>
    </source>
</evidence>
<name>A0A3A4B5Y3_9ACTN</name>
<dbReference type="Proteomes" id="UP000265768">
    <property type="component" value="Unassembled WGS sequence"/>
</dbReference>
<keyword evidence="2" id="KW-0472">Membrane</keyword>
<evidence type="ECO:0000256" key="2">
    <source>
        <dbReference type="SAM" id="Phobius"/>
    </source>
</evidence>
<comment type="caution">
    <text evidence="3">The sequence shown here is derived from an EMBL/GenBank/DDBJ whole genome shotgun (WGS) entry which is preliminary data.</text>
</comment>
<feature type="transmembrane region" description="Helical" evidence="2">
    <location>
        <begin position="6"/>
        <end position="28"/>
    </location>
</feature>
<dbReference type="InterPro" id="IPR009293">
    <property type="entry name" value="UPF0478"/>
</dbReference>
<keyword evidence="2" id="KW-1133">Transmembrane helix</keyword>
<evidence type="ECO:0000313" key="4">
    <source>
        <dbReference type="Proteomes" id="UP000265768"/>
    </source>
</evidence>
<proteinExistence type="predicted"/>
<dbReference type="OrthoDB" id="3237344at2"/>
<reference evidence="3 4" key="1">
    <citation type="submission" date="2018-09" db="EMBL/GenBank/DDBJ databases">
        <title>YIM 75507 draft genome.</title>
        <authorList>
            <person name="Tang S."/>
            <person name="Feng Y."/>
        </authorList>
    </citation>
    <scope>NUCLEOTIDE SEQUENCE [LARGE SCALE GENOMIC DNA]</scope>
    <source>
        <strain evidence="3 4">YIM 75507</strain>
    </source>
</reference>
<dbReference type="AlphaFoldDB" id="A0A3A4B5Y3"/>
<feature type="region of interest" description="Disordered" evidence="1">
    <location>
        <begin position="140"/>
        <end position="164"/>
    </location>
</feature>
<dbReference type="EMBL" id="QZEY01000002">
    <property type="protein sequence ID" value="RJL33967.1"/>
    <property type="molecule type" value="Genomic_DNA"/>
</dbReference>
<accession>A0A3A4B5Y3</accession>
<keyword evidence="2" id="KW-0812">Transmembrane</keyword>
<sequence length="164" mass="17208">MLTAGEVVGLIVAVFWAILVSFLAYVLVKLARLLTETTKMVSDLGERAAPLLDDMTMTVAETNRQLVQVDAIAHNVKGVTATMAGLTGLVSAVATGPLVKLAAFVHGVREALAGRRVPEVRRVRVRAVPEPRIPAGRRAIAAGPRGGRATGAPRGEVRGSGGRR</sequence>
<evidence type="ECO:0000256" key="1">
    <source>
        <dbReference type="SAM" id="MobiDB-lite"/>
    </source>
</evidence>
<organism evidence="3 4">
    <name type="scientific">Bailinhaonella thermotolerans</name>
    <dbReference type="NCBI Taxonomy" id="1070861"/>
    <lineage>
        <taxon>Bacteria</taxon>
        <taxon>Bacillati</taxon>
        <taxon>Actinomycetota</taxon>
        <taxon>Actinomycetes</taxon>
        <taxon>Streptosporangiales</taxon>
        <taxon>Streptosporangiaceae</taxon>
        <taxon>Bailinhaonella</taxon>
    </lineage>
</organism>
<gene>
    <name evidence="3" type="ORF">D5H75_05405</name>
</gene>
<keyword evidence="4" id="KW-1185">Reference proteome</keyword>
<dbReference type="RefSeq" id="WP_119925266.1">
    <property type="nucleotide sequence ID" value="NZ_QZEY01000002.1"/>
</dbReference>